<evidence type="ECO:0000256" key="2">
    <source>
        <dbReference type="ARBA" id="ARBA00006376"/>
    </source>
</evidence>
<keyword evidence="5 7" id="KW-0808">Transferase</keyword>
<name>A0ABT1L5J0_9GAMM</name>
<comment type="subunit">
    <text evidence="7">Homodimer.</text>
</comment>
<dbReference type="InterPro" id="IPR019798">
    <property type="entry name" value="Ser_HO-MeTrfase_PLP_BS"/>
</dbReference>
<dbReference type="EMBL" id="JAKUDN010000002">
    <property type="protein sequence ID" value="MCP8352447.1"/>
    <property type="molecule type" value="Genomic_DNA"/>
</dbReference>
<comment type="pathway">
    <text evidence="7">Amino-acid biosynthesis; glycine biosynthesis; glycine from L-serine: step 1/1.</text>
</comment>
<dbReference type="SUPFAM" id="SSF53383">
    <property type="entry name" value="PLP-dependent transferases"/>
    <property type="match status" value="1"/>
</dbReference>
<gene>
    <name evidence="7" type="primary">glyA</name>
    <name evidence="9" type="ORF">MKS91_03975</name>
</gene>
<dbReference type="InterPro" id="IPR015424">
    <property type="entry name" value="PyrdxlP-dep_Trfase"/>
</dbReference>
<proteinExistence type="inferred from homology"/>
<sequence>MTNNALANLAKIDQDVAIILAAEYERQSSGIQLIASENFASKAVLMAQGSIATNKYAEGLPGRRYYGGCEHVDAIETLAIARAKELFQADFVNVQPHSGSSANFAVFQALLKPGDQILGMDLNAGGHLTHGHSVNQSGKIYQAASYGVNQNGFIDYDEVESLAKATQPKLIIAGFSAYSQIIDWDAFAQIAKKVNAYLLADMAHVSGLVAAGVYPSPVPYADIVTSTTHKTLRGPRGGMILAKDGVLAKQLNRSVFPGMQGGPLMHVIAAKAVCYHEAMQEAFQEYQKQVVKNAQAMAGYFIQQGYDVVSNGTECHMFLLALTGSGINGAEAQKALEDAGIVVNKNSIPNDPLPANKTSGIRIGSQAMTSRGVSESGAIKIAEMVVSILKDPTALNIQQVRRQVDAFVATLFPVPRLGE</sequence>
<dbReference type="PANTHER" id="PTHR11680:SF35">
    <property type="entry name" value="SERINE HYDROXYMETHYLTRANSFERASE 1"/>
    <property type="match status" value="1"/>
</dbReference>
<dbReference type="NCBIfam" id="NF000586">
    <property type="entry name" value="PRK00011.1"/>
    <property type="match status" value="1"/>
</dbReference>
<organism evidence="9 10">
    <name type="scientific">Candidatus Synchoanobacter obligatus</name>
    <dbReference type="NCBI Taxonomy" id="2919597"/>
    <lineage>
        <taxon>Bacteria</taxon>
        <taxon>Pseudomonadati</taxon>
        <taxon>Pseudomonadota</taxon>
        <taxon>Gammaproteobacteria</taxon>
        <taxon>Candidatus Comchoanobacterales</taxon>
        <taxon>Candidatus Comchoanobacteraceae</taxon>
        <taxon>Candidatus Synchoanobacter</taxon>
    </lineage>
</organism>
<dbReference type="InterPro" id="IPR015422">
    <property type="entry name" value="PyrdxlP-dep_Trfase_small"/>
</dbReference>
<accession>A0ABT1L5J0</accession>
<dbReference type="Proteomes" id="UP001320768">
    <property type="component" value="Unassembled WGS sequence"/>
</dbReference>
<comment type="pathway">
    <text evidence="7">One-carbon metabolism; tetrahydrofolate interconversion.</text>
</comment>
<comment type="subcellular location">
    <subcellularLocation>
        <location evidence="7">Cytoplasm</location>
    </subcellularLocation>
</comment>
<evidence type="ECO:0000256" key="3">
    <source>
        <dbReference type="ARBA" id="ARBA00022563"/>
    </source>
</evidence>
<comment type="caution">
    <text evidence="9">The sequence shown here is derived from an EMBL/GenBank/DDBJ whole genome shotgun (WGS) entry which is preliminary data.</text>
</comment>
<feature type="site" description="Plays an important role in substrate specificity" evidence="7">
    <location>
        <position position="229"/>
    </location>
</feature>
<evidence type="ECO:0000259" key="8">
    <source>
        <dbReference type="Pfam" id="PF00464"/>
    </source>
</evidence>
<dbReference type="InterPro" id="IPR039429">
    <property type="entry name" value="SHMT-like_dom"/>
</dbReference>
<comment type="catalytic activity">
    <reaction evidence="7">
        <text>(6R)-5,10-methylene-5,6,7,8-tetrahydrofolate + glycine + H2O = (6S)-5,6,7,8-tetrahydrofolate + L-serine</text>
        <dbReference type="Rhea" id="RHEA:15481"/>
        <dbReference type="ChEBI" id="CHEBI:15377"/>
        <dbReference type="ChEBI" id="CHEBI:15636"/>
        <dbReference type="ChEBI" id="CHEBI:33384"/>
        <dbReference type="ChEBI" id="CHEBI:57305"/>
        <dbReference type="ChEBI" id="CHEBI:57453"/>
        <dbReference type="EC" id="2.1.2.1"/>
    </reaction>
</comment>
<dbReference type="Gene3D" id="3.40.640.10">
    <property type="entry name" value="Type I PLP-dependent aspartate aminotransferase-like (Major domain)"/>
    <property type="match status" value="1"/>
</dbReference>
<keyword evidence="6 7" id="KW-0663">Pyridoxal phosphate</keyword>
<dbReference type="PANTHER" id="PTHR11680">
    <property type="entry name" value="SERINE HYDROXYMETHYLTRANSFERASE"/>
    <property type="match status" value="1"/>
</dbReference>
<dbReference type="HAMAP" id="MF_00051">
    <property type="entry name" value="SHMT"/>
    <property type="match status" value="1"/>
</dbReference>
<evidence type="ECO:0000256" key="5">
    <source>
        <dbReference type="ARBA" id="ARBA00022679"/>
    </source>
</evidence>
<comment type="cofactor">
    <cofactor evidence="1 7">
        <name>pyridoxal 5'-phosphate</name>
        <dbReference type="ChEBI" id="CHEBI:597326"/>
    </cofactor>
</comment>
<feature type="modified residue" description="N6-(pyridoxal phosphate)lysine" evidence="7">
    <location>
        <position position="230"/>
    </location>
</feature>
<comment type="function">
    <text evidence="7">Catalyzes the reversible interconversion of serine and glycine with tetrahydrofolate (THF) serving as the one-carbon carrier. This reaction serves as the major source of one-carbon groups required for the biosynthesis of purines, thymidylate, methionine, and other important biomolecules. Also exhibits THF-independent aldolase activity toward beta-hydroxyamino acids, producing glycine and aldehydes, via a retro-aldol mechanism.</text>
</comment>
<dbReference type="PIRSF" id="PIRSF000412">
    <property type="entry name" value="SHMT"/>
    <property type="match status" value="1"/>
</dbReference>
<dbReference type="InterPro" id="IPR049943">
    <property type="entry name" value="Ser_HO-MeTrfase-like"/>
</dbReference>
<feature type="domain" description="Serine hydroxymethyltransferase-like" evidence="8">
    <location>
        <begin position="10"/>
        <end position="385"/>
    </location>
</feature>
<evidence type="ECO:0000313" key="10">
    <source>
        <dbReference type="Proteomes" id="UP001320768"/>
    </source>
</evidence>
<dbReference type="RefSeq" id="WP_258569552.1">
    <property type="nucleotide sequence ID" value="NZ_JAKUDN010000002.1"/>
</dbReference>
<dbReference type="Gene3D" id="3.90.1150.10">
    <property type="entry name" value="Aspartate Aminotransferase, domain 1"/>
    <property type="match status" value="1"/>
</dbReference>
<dbReference type="PROSITE" id="PS00096">
    <property type="entry name" value="SHMT"/>
    <property type="match status" value="1"/>
</dbReference>
<feature type="binding site" evidence="7">
    <location>
        <position position="122"/>
    </location>
    <ligand>
        <name>(6S)-5,6,7,8-tetrahydrofolate</name>
        <dbReference type="ChEBI" id="CHEBI:57453"/>
    </ligand>
</feature>
<dbReference type="Pfam" id="PF00464">
    <property type="entry name" value="SHMT"/>
    <property type="match status" value="1"/>
</dbReference>
<keyword evidence="10" id="KW-1185">Reference proteome</keyword>
<dbReference type="CDD" id="cd00378">
    <property type="entry name" value="SHMT"/>
    <property type="match status" value="1"/>
</dbReference>
<comment type="similarity">
    <text evidence="2 7">Belongs to the SHMT family.</text>
</comment>
<dbReference type="InterPro" id="IPR001085">
    <property type="entry name" value="Ser_HO-MeTrfase"/>
</dbReference>
<evidence type="ECO:0000256" key="7">
    <source>
        <dbReference type="HAMAP-Rule" id="MF_00051"/>
    </source>
</evidence>
<evidence type="ECO:0000256" key="4">
    <source>
        <dbReference type="ARBA" id="ARBA00022605"/>
    </source>
</evidence>
<keyword evidence="4 7" id="KW-0028">Amino-acid biosynthesis</keyword>
<keyword evidence="7" id="KW-0963">Cytoplasm</keyword>
<dbReference type="InterPro" id="IPR015421">
    <property type="entry name" value="PyrdxlP-dep_Trfase_major"/>
</dbReference>
<feature type="binding site" evidence="7">
    <location>
        <begin position="126"/>
        <end position="128"/>
    </location>
    <ligand>
        <name>(6S)-5,6,7,8-tetrahydrofolate</name>
        <dbReference type="ChEBI" id="CHEBI:57453"/>
    </ligand>
</feature>
<dbReference type="EC" id="2.1.2.1" evidence="7"/>
<evidence type="ECO:0000256" key="6">
    <source>
        <dbReference type="ARBA" id="ARBA00022898"/>
    </source>
</evidence>
<reference evidence="9 10" key="1">
    <citation type="journal article" date="2022" name="Nat. Microbiol.">
        <title>The microbiome of a bacterivorous marine choanoflagellate contains a resource-demanding obligate bacterial associate.</title>
        <authorList>
            <person name="Needham D.M."/>
            <person name="Poirier C."/>
            <person name="Bachy C."/>
            <person name="George E.E."/>
            <person name="Wilken S."/>
            <person name="Yung C.C.M."/>
            <person name="Limardo A.J."/>
            <person name="Morando M."/>
            <person name="Sudek L."/>
            <person name="Malmstrom R.R."/>
            <person name="Keeling P.J."/>
            <person name="Santoro A.E."/>
            <person name="Worden A.Z."/>
        </authorList>
    </citation>
    <scope>NUCLEOTIDE SEQUENCE [LARGE SCALE GENOMIC DNA]</scope>
    <source>
        <strain evidence="9 10">Comchoano-2</strain>
    </source>
</reference>
<protein>
    <recommendedName>
        <fullName evidence="7">Serine hydroxymethyltransferase</fullName>
        <shortName evidence="7">SHMT</shortName>
        <shortName evidence="7">Serine methylase</shortName>
        <ecNumber evidence="7">2.1.2.1</ecNumber>
    </recommendedName>
</protein>
<evidence type="ECO:0000313" key="9">
    <source>
        <dbReference type="EMBL" id="MCP8352447.1"/>
    </source>
</evidence>
<keyword evidence="3 7" id="KW-0554">One-carbon metabolism</keyword>
<comment type="caution">
    <text evidence="7">Lacks conserved residue(s) required for the propagation of feature annotation.</text>
</comment>
<evidence type="ECO:0000256" key="1">
    <source>
        <dbReference type="ARBA" id="ARBA00001933"/>
    </source>
</evidence>